<dbReference type="EC" id="4.2.1.33" evidence="10"/>
<proteinExistence type="inferred from homology"/>
<dbReference type="RefSeq" id="WP_189570856.1">
    <property type="nucleotide sequence ID" value="NZ_BMXU01000001.1"/>
</dbReference>
<evidence type="ECO:0000313" key="12">
    <source>
        <dbReference type="EMBL" id="MFC3302525.1"/>
    </source>
</evidence>
<dbReference type="InterPro" id="IPR004431">
    <property type="entry name" value="3-IsopropMal_deHydase_ssu"/>
</dbReference>
<keyword evidence="8 10" id="KW-0456">Lyase</keyword>
<dbReference type="EMBL" id="JBHRVA010000002">
    <property type="protein sequence ID" value="MFC3302525.1"/>
    <property type="molecule type" value="Genomic_DNA"/>
</dbReference>
<evidence type="ECO:0000256" key="3">
    <source>
        <dbReference type="ARBA" id="ARBA00004729"/>
    </source>
</evidence>
<dbReference type="Proteomes" id="UP001595607">
    <property type="component" value="Unassembled WGS sequence"/>
</dbReference>
<feature type="domain" description="Aconitase A/isopropylmalate dehydratase small subunit swivel" evidence="11">
    <location>
        <begin position="5"/>
        <end position="125"/>
    </location>
</feature>
<dbReference type="InterPro" id="IPR033940">
    <property type="entry name" value="IPMI_Swivel"/>
</dbReference>
<comment type="pathway">
    <text evidence="3 10">Amino-acid biosynthesis; L-leucine biosynthesis; L-leucine from 3-methyl-2-oxobutanoate: step 2/4.</text>
</comment>
<evidence type="ECO:0000256" key="7">
    <source>
        <dbReference type="ARBA" id="ARBA00022605"/>
    </source>
</evidence>
<keyword evidence="7 10" id="KW-0028">Amino-acid biosynthesis</keyword>
<comment type="caution">
    <text evidence="12">The sequence shown here is derived from an EMBL/GenBank/DDBJ whole genome shotgun (WGS) entry which is preliminary data.</text>
</comment>
<dbReference type="InterPro" id="IPR050075">
    <property type="entry name" value="LeuD"/>
</dbReference>
<evidence type="ECO:0000256" key="6">
    <source>
        <dbReference type="ARBA" id="ARBA00022430"/>
    </source>
</evidence>
<comment type="similarity">
    <text evidence="4 10">Belongs to the LeuD family. LeuD type 1 subfamily.</text>
</comment>
<dbReference type="Pfam" id="PF00694">
    <property type="entry name" value="Aconitase_C"/>
    <property type="match status" value="1"/>
</dbReference>
<evidence type="ECO:0000256" key="8">
    <source>
        <dbReference type="ARBA" id="ARBA00023239"/>
    </source>
</evidence>
<keyword evidence="6 10" id="KW-0432">Leucine biosynthesis</keyword>
<comment type="function">
    <text evidence="2 10">Catalyzes the isomerization between 2-isopropylmalate and 3-isopropylmalate, via the formation of 2-isopropylmaleate.</text>
</comment>
<name>A0ABV7MAY6_9PROT</name>
<comment type="catalytic activity">
    <reaction evidence="1 10">
        <text>(2R,3S)-3-isopropylmalate = (2S)-2-isopropylmalate</text>
        <dbReference type="Rhea" id="RHEA:32287"/>
        <dbReference type="ChEBI" id="CHEBI:1178"/>
        <dbReference type="ChEBI" id="CHEBI:35121"/>
        <dbReference type="EC" id="4.2.1.33"/>
    </reaction>
</comment>
<keyword evidence="13" id="KW-1185">Reference proteome</keyword>
<dbReference type="CDD" id="cd01577">
    <property type="entry name" value="IPMI_Swivel"/>
    <property type="match status" value="1"/>
</dbReference>
<dbReference type="PANTHER" id="PTHR43345">
    <property type="entry name" value="3-ISOPROPYLMALATE DEHYDRATASE SMALL SUBUNIT 2-RELATED-RELATED"/>
    <property type="match status" value="1"/>
</dbReference>
<evidence type="ECO:0000256" key="9">
    <source>
        <dbReference type="ARBA" id="ARBA00023304"/>
    </source>
</evidence>
<dbReference type="SUPFAM" id="SSF52016">
    <property type="entry name" value="LeuD/IlvD-like"/>
    <property type="match status" value="1"/>
</dbReference>
<reference evidence="13" key="1">
    <citation type="journal article" date="2019" name="Int. J. Syst. Evol. Microbiol.">
        <title>The Global Catalogue of Microorganisms (GCM) 10K type strain sequencing project: providing services to taxonomists for standard genome sequencing and annotation.</title>
        <authorList>
            <consortium name="The Broad Institute Genomics Platform"/>
            <consortium name="The Broad Institute Genome Sequencing Center for Infectious Disease"/>
            <person name="Wu L."/>
            <person name="Ma J."/>
        </authorList>
    </citation>
    <scope>NUCLEOTIDE SEQUENCE [LARGE SCALE GENOMIC DNA]</scope>
    <source>
        <strain evidence="13">KCTC 22245</strain>
    </source>
</reference>
<dbReference type="InterPro" id="IPR015928">
    <property type="entry name" value="Aconitase/3IPM_dehydase_swvl"/>
</dbReference>
<protein>
    <recommendedName>
        <fullName evidence="10">3-isopropylmalate dehydratase small subunit</fullName>
        <ecNumber evidence="10">4.2.1.33</ecNumber>
    </recommendedName>
    <alternativeName>
        <fullName evidence="10">Alpha-IPM isomerase</fullName>
        <shortName evidence="10">IPMI</shortName>
    </alternativeName>
    <alternativeName>
        <fullName evidence="10">Isopropylmalate isomerase</fullName>
    </alternativeName>
</protein>
<accession>A0ABV7MAY6</accession>
<dbReference type="InterPro" id="IPR000573">
    <property type="entry name" value="AconitaseA/IPMdHydase_ssu_swvl"/>
</dbReference>
<evidence type="ECO:0000313" key="13">
    <source>
        <dbReference type="Proteomes" id="UP001595607"/>
    </source>
</evidence>
<evidence type="ECO:0000256" key="5">
    <source>
        <dbReference type="ARBA" id="ARBA00011271"/>
    </source>
</evidence>
<comment type="subunit">
    <text evidence="5 10">Heterodimer of LeuC and LeuD.</text>
</comment>
<dbReference type="HAMAP" id="MF_01031">
    <property type="entry name" value="LeuD_type1"/>
    <property type="match status" value="1"/>
</dbReference>
<evidence type="ECO:0000256" key="1">
    <source>
        <dbReference type="ARBA" id="ARBA00000491"/>
    </source>
</evidence>
<sequence length="204" mass="23014">MAEPFRVHRGRAVVLPVNHVDTDQIIPSREMKRVSREGLGEGLFAGWRYREASGREPVPEFPLNRPEAEGATILVSGENFGCGSSREHAVWALAQYGFRVIIAESFGAIFRGNCIRNGILPLSLPGKDCTQWRNGVEISVDLEAQKLILHDQTVRQYDFDIDPYAKKLLLEGLEPIAMTLSQSESIEEFIERDKKMRPWLYSAA</sequence>
<dbReference type="GO" id="GO:0003861">
    <property type="term" value="F:3-isopropylmalate dehydratase activity"/>
    <property type="evidence" value="ECO:0007669"/>
    <property type="project" value="UniProtKB-EC"/>
</dbReference>
<organism evidence="12 13">
    <name type="scientific">Parvularcula lutaonensis</name>
    <dbReference type="NCBI Taxonomy" id="491923"/>
    <lineage>
        <taxon>Bacteria</taxon>
        <taxon>Pseudomonadati</taxon>
        <taxon>Pseudomonadota</taxon>
        <taxon>Alphaproteobacteria</taxon>
        <taxon>Parvularculales</taxon>
        <taxon>Parvularculaceae</taxon>
        <taxon>Parvularcula</taxon>
    </lineage>
</organism>
<dbReference type="NCBIfam" id="TIGR00171">
    <property type="entry name" value="leuD"/>
    <property type="match status" value="1"/>
</dbReference>
<dbReference type="PANTHER" id="PTHR43345:SF5">
    <property type="entry name" value="3-ISOPROPYLMALATE DEHYDRATASE SMALL SUBUNIT"/>
    <property type="match status" value="1"/>
</dbReference>
<dbReference type="Gene3D" id="3.20.19.10">
    <property type="entry name" value="Aconitase, domain 4"/>
    <property type="match status" value="1"/>
</dbReference>
<evidence type="ECO:0000256" key="2">
    <source>
        <dbReference type="ARBA" id="ARBA00002695"/>
    </source>
</evidence>
<gene>
    <name evidence="10 12" type="primary">leuD</name>
    <name evidence="12" type="ORF">ACFONP_07250</name>
</gene>
<evidence type="ECO:0000256" key="10">
    <source>
        <dbReference type="HAMAP-Rule" id="MF_01031"/>
    </source>
</evidence>
<evidence type="ECO:0000259" key="11">
    <source>
        <dbReference type="Pfam" id="PF00694"/>
    </source>
</evidence>
<keyword evidence="9 10" id="KW-0100">Branched-chain amino acid biosynthesis</keyword>
<dbReference type="NCBIfam" id="NF002458">
    <property type="entry name" value="PRK01641.1"/>
    <property type="match status" value="1"/>
</dbReference>
<evidence type="ECO:0000256" key="4">
    <source>
        <dbReference type="ARBA" id="ARBA00009845"/>
    </source>
</evidence>